<dbReference type="Proteomes" id="UP000015105">
    <property type="component" value="Chromosome 7D"/>
</dbReference>
<protein>
    <submittedName>
        <fullName evidence="2">Uncharacterized protein</fullName>
    </submittedName>
</protein>
<accession>A0A453RAZ1</accession>
<dbReference type="EnsemblPlants" id="AET7Gv20524800.2">
    <property type="protein sequence ID" value="AET7Gv20524800.2"/>
    <property type="gene ID" value="AET7Gv20524800"/>
</dbReference>
<evidence type="ECO:0000313" key="2">
    <source>
        <dbReference type="EnsemblPlants" id="AET7Gv20524800.2"/>
    </source>
</evidence>
<reference evidence="3" key="1">
    <citation type="journal article" date="2014" name="Science">
        <title>Ancient hybridizations among the ancestral genomes of bread wheat.</title>
        <authorList>
            <consortium name="International Wheat Genome Sequencing Consortium,"/>
            <person name="Marcussen T."/>
            <person name="Sandve S.R."/>
            <person name="Heier L."/>
            <person name="Spannagl M."/>
            <person name="Pfeifer M."/>
            <person name="Jakobsen K.S."/>
            <person name="Wulff B.B."/>
            <person name="Steuernagel B."/>
            <person name="Mayer K.F."/>
            <person name="Olsen O.A."/>
        </authorList>
    </citation>
    <scope>NUCLEOTIDE SEQUENCE [LARGE SCALE GENOMIC DNA]</scope>
    <source>
        <strain evidence="3">cv. AL8/78</strain>
    </source>
</reference>
<dbReference type="AlphaFoldDB" id="A0A453RAZ1"/>
<feature type="region of interest" description="Disordered" evidence="1">
    <location>
        <begin position="1"/>
        <end position="21"/>
    </location>
</feature>
<organism evidence="2 3">
    <name type="scientific">Aegilops tauschii subsp. strangulata</name>
    <name type="common">Goatgrass</name>
    <dbReference type="NCBI Taxonomy" id="200361"/>
    <lineage>
        <taxon>Eukaryota</taxon>
        <taxon>Viridiplantae</taxon>
        <taxon>Streptophyta</taxon>
        <taxon>Embryophyta</taxon>
        <taxon>Tracheophyta</taxon>
        <taxon>Spermatophyta</taxon>
        <taxon>Magnoliopsida</taxon>
        <taxon>Liliopsida</taxon>
        <taxon>Poales</taxon>
        <taxon>Poaceae</taxon>
        <taxon>BOP clade</taxon>
        <taxon>Pooideae</taxon>
        <taxon>Triticodae</taxon>
        <taxon>Triticeae</taxon>
        <taxon>Triticinae</taxon>
        <taxon>Aegilops</taxon>
    </lineage>
</organism>
<keyword evidence="3" id="KW-1185">Reference proteome</keyword>
<evidence type="ECO:0000313" key="3">
    <source>
        <dbReference type="Proteomes" id="UP000015105"/>
    </source>
</evidence>
<reference evidence="2" key="3">
    <citation type="journal article" date="2017" name="Nature">
        <title>Genome sequence of the progenitor of the wheat D genome Aegilops tauschii.</title>
        <authorList>
            <person name="Luo M.C."/>
            <person name="Gu Y.Q."/>
            <person name="Puiu D."/>
            <person name="Wang H."/>
            <person name="Twardziok S.O."/>
            <person name="Deal K.R."/>
            <person name="Huo N."/>
            <person name="Zhu T."/>
            <person name="Wang L."/>
            <person name="Wang Y."/>
            <person name="McGuire P.E."/>
            <person name="Liu S."/>
            <person name="Long H."/>
            <person name="Ramasamy R.K."/>
            <person name="Rodriguez J.C."/>
            <person name="Van S.L."/>
            <person name="Yuan L."/>
            <person name="Wang Z."/>
            <person name="Xia Z."/>
            <person name="Xiao L."/>
            <person name="Anderson O.D."/>
            <person name="Ouyang S."/>
            <person name="Liang Y."/>
            <person name="Zimin A.V."/>
            <person name="Pertea G."/>
            <person name="Qi P."/>
            <person name="Bennetzen J.L."/>
            <person name="Dai X."/>
            <person name="Dawson M.W."/>
            <person name="Muller H.G."/>
            <person name="Kugler K."/>
            <person name="Rivarola-Duarte L."/>
            <person name="Spannagl M."/>
            <person name="Mayer K.F.X."/>
            <person name="Lu F.H."/>
            <person name="Bevan M.W."/>
            <person name="Leroy P."/>
            <person name="Li P."/>
            <person name="You F.M."/>
            <person name="Sun Q."/>
            <person name="Liu Z."/>
            <person name="Lyons E."/>
            <person name="Wicker T."/>
            <person name="Salzberg S.L."/>
            <person name="Devos K.M."/>
            <person name="Dvorak J."/>
        </authorList>
    </citation>
    <scope>NUCLEOTIDE SEQUENCE [LARGE SCALE GENOMIC DNA]</scope>
    <source>
        <strain evidence="2">cv. AL8/78</strain>
    </source>
</reference>
<sequence length="76" mass="8453">MRMMEDDPIEVQPATGANTGVEMGQQEPLYLDALDQGVLEGMLLSDDPYPVCRSEDRVMHNPAFHDADEGKRYNAA</sequence>
<reference evidence="3" key="2">
    <citation type="journal article" date="2017" name="Nat. Plants">
        <title>The Aegilops tauschii genome reveals multiple impacts of transposons.</title>
        <authorList>
            <person name="Zhao G."/>
            <person name="Zou C."/>
            <person name="Li K."/>
            <person name="Wang K."/>
            <person name="Li T."/>
            <person name="Gao L."/>
            <person name="Zhang X."/>
            <person name="Wang H."/>
            <person name="Yang Z."/>
            <person name="Liu X."/>
            <person name="Jiang W."/>
            <person name="Mao L."/>
            <person name="Kong X."/>
            <person name="Jiao Y."/>
            <person name="Jia J."/>
        </authorList>
    </citation>
    <scope>NUCLEOTIDE SEQUENCE [LARGE SCALE GENOMIC DNA]</scope>
    <source>
        <strain evidence="3">cv. AL8/78</strain>
    </source>
</reference>
<reference evidence="2" key="4">
    <citation type="submission" date="2019-03" db="UniProtKB">
        <authorList>
            <consortium name="EnsemblPlants"/>
        </authorList>
    </citation>
    <scope>IDENTIFICATION</scope>
</reference>
<evidence type="ECO:0000256" key="1">
    <source>
        <dbReference type="SAM" id="MobiDB-lite"/>
    </source>
</evidence>
<proteinExistence type="predicted"/>
<name>A0A453RAZ1_AEGTS</name>
<dbReference type="Gramene" id="AET7Gv20524800.2">
    <property type="protein sequence ID" value="AET7Gv20524800.2"/>
    <property type="gene ID" value="AET7Gv20524800"/>
</dbReference>
<reference evidence="2" key="5">
    <citation type="journal article" date="2021" name="G3 (Bethesda)">
        <title>Aegilops tauschii genome assembly Aet v5.0 features greater sequence contiguity and improved annotation.</title>
        <authorList>
            <person name="Wang L."/>
            <person name="Zhu T."/>
            <person name="Rodriguez J.C."/>
            <person name="Deal K.R."/>
            <person name="Dubcovsky J."/>
            <person name="McGuire P.E."/>
            <person name="Lux T."/>
            <person name="Spannagl M."/>
            <person name="Mayer K.F.X."/>
            <person name="Baldrich P."/>
            <person name="Meyers B.C."/>
            <person name="Huo N."/>
            <person name="Gu Y.Q."/>
            <person name="Zhou H."/>
            <person name="Devos K.M."/>
            <person name="Bennetzen J.L."/>
            <person name="Unver T."/>
            <person name="Budak H."/>
            <person name="Gulick P.J."/>
            <person name="Galiba G."/>
            <person name="Kalapos B."/>
            <person name="Nelson D.R."/>
            <person name="Li P."/>
            <person name="You F.M."/>
            <person name="Luo M.C."/>
            <person name="Dvorak J."/>
        </authorList>
    </citation>
    <scope>NUCLEOTIDE SEQUENCE [LARGE SCALE GENOMIC DNA]</scope>
    <source>
        <strain evidence="2">cv. AL8/78</strain>
    </source>
</reference>